<proteinExistence type="predicted"/>
<name>A0ACC6RKY5_9BURK</name>
<protein>
    <submittedName>
        <fullName evidence="1">Helix-turn-helix domain-containing protein</fullName>
    </submittedName>
</protein>
<keyword evidence="2" id="KW-1185">Reference proteome</keyword>
<organism evidence="1 2">
    <name type="scientific">Paraburkholderia unamae</name>
    <dbReference type="NCBI Taxonomy" id="219649"/>
    <lineage>
        <taxon>Bacteria</taxon>
        <taxon>Pseudomonadati</taxon>
        <taxon>Pseudomonadota</taxon>
        <taxon>Betaproteobacteria</taxon>
        <taxon>Burkholderiales</taxon>
        <taxon>Burkholderiaceae</taxon>
        <taxon>Paraburkholderia</taxon>
    </lineage>
</organism>
<gene>
    <name evidence="1" type="ORF">VSR83_18785</name>
</gene>
<reference evidence="1" key="1">
    <citation type="submission" date="2024-01" db="EMBL/GenBank/DDBJ databases">
        <title>The diversity of rhizobia nodulating Mimosa spp. in eleven states of Brazil covering several biomes is determined by host plant, location, and edaphic factors.</title>
        <authorList>
            <person name="Rouws L."/>
            <person name="Barauna A."/>
            <person name="Beukes C."/>
            <person name="De Faria S.M."/>
            <person name="Gross E."/>
            <person name="Dos Reis Junior F.B."/>
            <person name="Simon M."/>
            <person name="Maluk M."/>
            <person name="Odee D.W."/>
            <person name="Kenicer G."/>
            <person name="Young J.P.W."/>
            <person name="Reis V.M."/>
            <person name="Zilli J."/>
            <person name="James E.K."/>
        </authorList>
    </citation>
    <scope>NUCLEOTIDE SEQUENCE</scope>
    <source>
        <strain evidence="1">JPY452</strain>
    </source>
</reference>
<dbReference type="Proteomes" id="UP001392318">
    <property type="component" value="Unassembled WGS sequence"/>
</dbReference>
<sequence>MALLRRSGVGMGRSCGFTGQRGSGKIAIIEGISDTPMITIRIWVYDGILASGVAGPIDVFNAANQLAARGGHGVRRFAWRVESLDGQPVRAASGQTIAVDGKIDGRKGAHAILLTAPFFADMDEFIGHRERIDKLSRALRCQHKAGAVLAAYCTGNYLLAEAGLLDGRVATTHWAKAADFARRYPAVELRAREVLTGQDRIISSGAVTSYLNLAIRLVEALADEQLAAVTARSLLIDVNRIDQASYATLVDEHGHTDPLIARAQRRMEATIAEGFRLSELATWLAVSERTLNRRFKQATGLAPLEYLQNLRIEVAKQLLESRPIALENLSDRVGYADPGSFRVLFKRKTGLSPREYQLHFSRASR</sequence>
<dbReference type="EMBL" id="JAYMRU010000013">
    <property type="protein sequence ID" value="MEM5402119.1"/>
    <property type="molecule type" value="Genomic_DNA"/>
</dbReference>
<evidence type="ECO:0000313" key="2">
    <source>
        <dbReference type="Proteomes" id="UP001392318"/>
    </source>
</evidence>
<accession>A0ACC6RKY5</accession>
<evidence type="ECO:0000313" key="1">
    <source>
        <dbReference type="EMBL" id="MEM5402119.1"/>
    </source>
</evidence>
<comment type="caution">
    <text evidence="1">The sequence shown here is derived from an EMBL/GenBank/DDBJ whole genome shotgun (WGS) entry which is preliminary data.</text>
</comment>